<protein>
    <submittedName>
        <fullName evidence="1">Winged helix-turn-helix transcriptional regulator</fullName>
    </submittedName>
</protein>
<comment type="caution">
    <text evidence="1">The sequence shown here is derived from an EMBL/GenBank/DDBJ whole genome shotgun (WGS) entry which is preliminary data.</text>
</comment>
<accession>A0A7K4AIR2</accession>
<dbReference type="RefSeq" id="WP_276620209.1">
    <property type="nucleotide sequence ID" value="NZ_JBCEYP010000037.1"/>
</dbReference>
<dbReference type="Gene3D" id="1.10.10.10">
    <property type="entry name" value="Winged helix-like DNA-binding domain superfamily/Winged helix DNA-binding domain"/>
    <property type="match status" value="1"/>
</dbReference>
<proteinExistence type="predicted"/>
<dbReference type="Proteomes" id="UP000544742">
    <property type="component" value="Unassembled WGS sequence"/>
</dbReference>
<organism evidence="1 2">
    <name type="scientific">Methanothrix soehngenii</name>
    <name type="common">Methanosaeta concilii</name>
    <dbReference type="NCBI Taxonomy" id="2223"/>
    <lineage>
        <taxon>Archaea</taxon>
        <taxon>Methanobacteriati</taxon>
        <taxon>Methanobacteriota</taxon>
        <taxon>Stenosarchaea group</taxon>
        <taxon>Methanomicrobia</taxon>
        <taxon>Methanotrichales</taxon>
        <taxon>Methanotrichaceae</taxon>
        <taxon>Methanothrix</taxon>
    </lineage>
</organism>
<reference evidence="1 2" key="1">
    <citation type="journal article" date="2020" name="Biotechnol. Biofuels">
        <title>New insights from the biogas microbiome by comprehensive genome-resolved metagenomics of nearly 1600 species originating from multiple anaerobic digesters.</title>
        <authorList>
            <person name="Campanaro S."/>
            <person name="Treu L."/>
            <person name="Rodriguez-R L.M."/>
            <person name="Kovalovszki A."/>
            <person name="Ziels R.M."/>
            <person name="Maus I."/>
            <person name="Zhu X."/>
            <person name="Kougias P.G."/>
            <person name="Basile A."/>
            <person name="Luo G."/>
            <person name="Schluter A."/>
            <person name="Konstantinidis K.T."/>
            <person name="Angelidaki I."/>
        </authorList>
    </citation>
    <scope>NUCLEOTIDE SEQUENCE [LARGE SCALE GENOMIC DNA]</scope>
    <source>
        <strain evidence="1">AS27yjCOA_157</strain>
    </source>
</reference>
<gene>
    <name evidence="1" type="ORF">GX426_07175</name>
</gene>
<name>A0A7K4AIR2_METSH</name>
<dbReference type="InterPro" id="IPR036388">
    <property type="entry name" value="WH-like_DNA-bd_sf"/>
</dbReference>
<dbReference type="SUPFAM" id="SSF46785">
    <property type="entry name" value="Winged helix' DNA-binding domain"/>
    <property type="match status" value="1"/>
</dbReference>
<dbReference type="InterPro" id="IPR036390">
    <property type="entry name" value="WH_DNA-bd_sf"/>
</dbReference>
<evidence type="ECO:0000313" key="2">
    <source>
        <dbReference type="Proteomes" id="UP000544742"/>
    </source>
</evidence>
<sequence>MDESLLIRVLGIKSPVLKVLDFLMDNECFDYSKTDIAEGANLSRATLFKAWPKLEALDLITATRSVGQAKMYRLNKKNPIVKKLMELDDTISEYFALKYCDSRACSCNDISDVVGPGQDLIKEIIKYESDSPSDERDRNEQLLLANE</sequence>
<dbReference type="CDD" id="cd00090">
    <property type="entry name" value="HTH_ARSR"/>
    <property type="match status" value="1"/>
</dbReference>
<dbReference type="EMBL" id="JAAYUN010000119">
    <property type="protein sequence ID" value="NLJ22876.1"/>
    <property type="molecule type" value="Genomic_DNA"/>
</dbReference>
<dbReference type="InterPro" id="IPR011991">
    <property type="entry name" value="ArsR-like_HTH"/>
</dbReference>
<evidence type="ECO:0000313" key="1">
    <source>
        <dbReference type="EMBL" id="NLJ22876.1"/>
    </source>
</evidence>
<dbReference type="AlphaFoldDB" id="A0A7K4AIR2"/>